<dbReference type="InterPro" id="IPR046346">
    <property type="entry name" value="Aminoacid_DH-like_N_sf"/>
</dbReference>
<feature type="region of interest" description="Disordered" evidence="5">
    <location>
        <begin position="1"/>
        <end position="21"/>
    </location>
</feature>
<dbReference type="Pfam" id="PF02812">
    <property type="entry name" value="ELFV_dehydrog_N"/>
    <property type="match status" value="1"/>
</dbReference>
<keyword evidence="8" id="KW-1185">Reference proteome</keyword>
<proteinExistence type="inferred from homology"/>
<dbReference type="InterPro" id="IPR006097">
    <property type="entry name" value="Glu/Leu/Phe/Val/Trp_DH_dimer"/>
</dbReference>
<name>A0ABX6YG23_9MICO</name>
<evidence type="ECO:0000256" key="4">
    <source>
        <dbReference type="RuleBase" id="RU004417"/>
    </source>
</evidence>
<evidence type="ECO:0000313" key="8">
    <source>
        <dbReference type="Proteomes" id="UP000662814"/>
    </source>
</evidence>
<protein>
    <submittedName>
        <fullName evidence="7">Glu/Leu/Phe/Val dehydrogenase family protein</fullName>
    </submittedName>
</protein>
<dbReference type="InterPro" id="IPR006095">
    <property type="entry name" value="Glu/Leu/Phe/Val/Trp_DH"/>
</dbReference>
<keyword evidence="3" id="KW-0520">NAD</keyword>
<dbReference type="SUPFAM" id="SSF53223">
    <property type="entry name" value="Aminoacid dehydrogenase-like, N-terminal domain"/>
    <property type="match status" value="1"/>
</dbReference>
<evidence type="ECO:0000313" key="7">
    <source>
        <dbReference type="EMBL" id="QPZ37753.1"/>
    </source>
</evidence>
<feature type="domain" description="Glutamate/phenylalanine/leucine/valine/L-tryptophan dehydrogenase C-terminal" evidence="6">
    <location>
        <begin position="162"/>
        <end position="367"/>
    </location>
</feature>
<evidence type="ECO:0000256" key="3">
    <source>
        <dbReference type="ARBA" id="ARBA00023027"/>
    </source>
</evidence>
<dbReference type="InterPro" id="IPR016211">
    <property type="entry name" value="Glu/Phe/Leu/Val/Trp_DH_bac/arc"/>
</dbReference>
<dbReference type="SMART" id="SM00839">
    <property type="entry name" value="ELFV_dehydrog"/>
    <property type="match status" value="1"/>
</dbReference>
<dbReference type="Pfam" id="PF00208">
    <property type="entry name" value="ELFV_dehydrog"/>
    <property type="match status" value="1"/>
</dbReference>
<dbReference type="PANTHER" id="PTHR42722">
    <property type="entry name" value="LEUCINE DEHYDROGENASE"/>
    <property type="match status" value="1"/>
</dbReference>
<keyword evidence="2 4" id="KW-0560">Oxidoreductase</keyword>
<dbReference type="PIRSF" id="PIRSF000188">
    <property type="entry name" value="Phe_leu_dh"/>
    <property type="match status" value="1"/>
</dbReference>
<dbReference type="InterPro" id="IPR036291">
    <property type="entry name" value="NAD(P)-bd_dom_sf"/>
</dbReference>
<dbReference type="Gene3D" id="3.40.50.720">
    <property type="entry name" value="NAD(P)-binding Rossmann-like Domain"/>
    <property type="match status" value="1"/>
</dbReference>
<gene>
    <name evidence="7" type="ORF">HCR76_13145</name>
</gene>
<dbReference type="Proteomes" id="UP000662814">
    <property type="component" value="Chromosome"/>
</dbReference>
<dbReference type="InterPro" id="IPR006096">
    <property type="entry name" value="Glu/Leu/Phe/Val/Trp_DH_C"/>
</dbReference>
<dbReference type="PANTHER" id="PTHR42722:SF1">
    <property type="entry name" value="VALINE DEHYDROGENASE"/>
    <property type="match status" value="1"/>
</dbReference>
<evidence type="ECO:0000256" key="5">
    <source>
        <dbReference type="SAM" id="MobiDB-lite"/>
    </source>
</evidence>
<sequence>MLSPISHTRASDRHSSDAFTTPELEHEHVLVTRGVRSGLTVVVAVHSTTLGPALGGARVWTYRSWRDAVSDALRLSEGMTYKNAAAGLSRGGGKSVVYIPEGTVLDAERKRDAMLDLGDAVESLGGVYFTAEDVGTSAEDMATVSERTAFVEGLPADRGGVGEPSDATAAGVYSAVTATLDSVFGSPIVADRRAVISGLGQVGGRLARRLASEGARLIVTDVNPARKALADEIGASWIEPGDEHQFETDLFIPCGVGGALTPDVIASLRCRAVVGAANNQLEQHDGAEQLAERGILWAPDFVVNAGGVIYIDMASKPGADRQAIEDRVEHIGDTLRAIFAQAQSESITTLDAAERLAQERLESVPAGV</sequence>
<dbReference type="PRINTS" id="PR00082">
    <property type="entry name" value="GLFDHDRGNASE"/>
</dbReference>
<evidence type="ECO:0000259" key="6">
    <source>
        <dbReference type="SMART" id="SM00839"/>
    </source>
</evidence>
<organism evidence="7 8">
    <name type="scientific">Paramicrobacterium chengjingii</name>
    <dbReference type="NCBI Taxonomy" id="2769067"/>
    <lineage>
        <taxon>Bacteria</taxon>
        <taxon>Bacillati</taxon>
        <taxon>Actinomycetota</taxon>
        <taxon>Actinomycetes</taxon>
        <taxon>Micrococcales</taxon>
        <taxon>Microbacteriaceae</taxon>
        <taxon>Paramicrobacterium</taxon>
    </lineage>
</organism>
<dbReference type="RefSeq" id="WP_166991284.1">
    <property type="nucleotide sequence ID" value="NZ_CP061169.1"/>
</dbReference>
<accession>A0ABX6YG23</accession>
<comment type="similarity">
    <text evidence="1 4">Belongs to the Glu/Leu/Phe/Val dehydrogenases family.</text>
</comment>
<reference evidence="7 8" key="1">
    <citation type="submission" date="2020-12" db="EMBL/GenBank/DDBJ databases">
        <title>Microbacterium sp. HY060.</title>
        <authorList>
            <person name="Zhou J."/>
        </authorList>
    </citation>
    <scope>NUCLEOTIDE SEQUENCE [LARGE SCALE GENOMIC DNA]</scope>
    <source>
        <strain evidence="7 8">HY60</strain>
    </source>
</reference>
<evidence type="ECO:0000256" key="2">
    <source>
        <dbReference type="ARBA" id="ARBA00023002"/>
    </source>
</evidence>
<dbReference type="CDD" id="cd01075">
    <property type="entry name" value="NAD_bind_Leu_Phe_Val_DH"/>
    <property type="match status" value="1"/>
</dbReference>
<dbReference type="SUPFAM" id="SSF51735">
    <property type="entry name" value="NAD(P)-binding Rossmann-fold domains"/>
    <property type="match status" value="1"/>
</dbReference>
<evidence type="ECO:0000256" key="1">
    <source>
        <dbReference type="ARBA" id="ARBA00006382"/>
    </source>
</evidence>
<dbReference type="EMBL" id="CP061169">
    <property type="protein sequence ID" value="QPZ37753.1"/>
    <property type="molecule type" value="Genomic_DNA"/>
</dbReference>
<dbReference type="Gene3D" id="3.40.50.10860">
    <property type="entry name" value="Leucine Dehydrogenase, chain A, domain 1"/>
    <property type="match status" value="1"/>
</dbReference>